<dbReference type="Gene3D" id="3.30.70.3290">
    <property type="match status" value="1"/>
</dbReference>
<dbReference type="GO" id="GO:0006633">
    <property type="term" value="P:fatty acid biosynthetic process"/>
    <property type="evidence" value="ECO:0007669"/>
    <property type="project" value="TreeGrafter"/>
</dbReference>
<dbReference type="AlphaFoldDB" id="X1GAA9"/>
<evidence type="ECO:0000313" key="4">
    <source>
        <dbReference type="EMBL" id="GAH38499.1"/>
    </source>
</evidence>
<dbReference type="InterPro" id="IPR016035">
    <property type="entry name" value="Acyl_Trfase/lysoPLipase"/>
</dbReference>
<dbReference type="InterPro" id="IPR049900">
    <property type="entry name" value="PKS_mFAS_DH"/>
</dbReference>
<dbReference type="InterPro" id="IPR042104">
    <property type="entry name" value="PKS_dehydratase_sf"/>
</dbReference>
<gene>
    <name evidence="4" type="ORF">S03H2_22632</name>
</gene>
<feature type="non-terminal residue" evidence="4">
    <location>
        <position position="246"/>
    </location>
</feature>
<comment type="caution">
    <text evidence="4">The sequence shown here is derived from an EMBL/GenBank/DDBJ whole genome shotgun (WGS) entry which is preliminary data.</text>
</comment>
<feature type="non-terminal residue" evidence="4">
    <location>
        <position position="1"/>
    </location>
</feature>
<dbReference type="PANTHER" id="PTHR43775:SF37">
    <property type="entry name" value="SI:DKEY-61P9.11"/>
    <property type="match status" value="1"/>
</dbReference>
<dbReference type="PROSITE" id="PS52019">
    <property type="entry name" value="PKS_MFAS_DH"/>
    <property type="match status" value="1"/>
</dbReference>
<dbReference type="SMART" id="SM00827">
    <property type="entry name" value="PKS_AT"/>
    <property type="match status" value="1"/>
</dbReference>
<organism evidence="4">
    <name type="scientific">marine sediment metagenome</name>
    <dbReference type="NCBI Taxonomy" id="412755"/>
    <lineage>
        <taxon>unclassified sequences</taxon>
        <taxon>metagenomes</taxon>
        <taxon>ecological metagenomes</taxon>
    </lineage>
</organism>
<dbReference type="InterPro" id="IPR020807">
    <property type="entry name" value="PKS_DH"/>
</dbReference>
<dbReference type="GO" id="GO:0005737">
    <property type="term" value="C:cytoplasm"/>
    <property type="evidence" value="ECO:0007669"/>
    <property type="project" value="TreeGrafter"/>
</dbReference>
<accession>X1GAA9</accession>
<dbReference type="GO" id="GO:0004312">
    <property type="term" value="F:fatty acid synthase activity"/>
    <property type="evidence" value="ECO:0007669"/>
    <property type="project" value="TreeGrafter"/>
</dbReference>
<dbReference type="InterPro" id="IPR014043">
    <property type="entry name" value="Acyl_transferase_dom"/>
</dbReference>
<dbReference type="InterPro" id="IPR001227">
    <property type="entry name" value="Ac_transferase_dom_sf"/>
</dbReference>
<dbReference type="Gene3D" id="3.10.129.110">
    <property type="entry name" value="Polyketide synthase dehydratase"/>
    <property type="match status" value="1"/>
</dbReference>
<dbReference type="Pfam" id="PF00698">
    <property type="entry name" value="Acyl_transf_1"/>
    <property type="match status" value="1"/>
</dbReference>
<dbReference type="InterPro" id="IPR049552">
    <property type="entry name" value="PKS_DH_N"/>
</dbReference>
<proteinExistence type="predicted"/>
<dbReference type="PANTHER" id="PTHR43775">
    <property type="entry name" value="FATTY ACID SYNTHASE"/>
    <property type="match status" value="1"/>
</dbReference>
<dbReference type="EMBL" id="BARU01012218">
    <property type="protein sequence ID" value="GAH38499.1"/>
    <property type="molecule type" value="Genomic_DNA"/>
</dbReference>
<evidence type="ECO:0000256" key="2">
    <source>
        <dbReference type="ARBA" id="ARBA00022553"/>
    </source>
</evidence>
<name>X1GAA9_9ZZZZ</name>
<dbReference type="Gene3D" id="3.40.366.10">
    <property type="entry name" value="Malonyl-Coenzyme A Acyl Carrier Protein, domain 2"/>
    <property type="match status" value="1"/>
</dbReference>
<protein>
    <recommendedName>
        <fullName evidence="3">PKS/mFAS DH domain-containing protein</fullName>
    </recommendedName>
</protein>
<dbReference type="GO" id="GO:0071770">
    <property type="term" value="P:DIM/DIP cell wall layer assembly"/>
    <property type="evidence" value="ECO:0007669"/>
    <property type="project" value="TreeGrafter"/>
</dbReference>
<feature type="domain" description="PKS/mFAS DH" evidence="3">
    <location>
        <begin position="161"/>
        <end position="246"/>
    </location>
</feature>
<dbReference type="InterPro" id="IPR050091">
    <property type="entry name" value="PKS_NRPS_Biosynth_Enz"/>
</dbReference>
<evidence type="ECO:0000256" key="1">
    <source>
        <dbReference type="ARBA" id="ARBA00022450"/>
    </source>
</evidence>
<keyword evidence="2" id="KW-0597">Phosphoprotein</keyword>
<reference evidence="4" key="1">
    <citation type="journal article" date="2014" name="Front. Microbiol.">
        <title>High frequency of phylogenetically diverse reductive dehalogenase-homologous genes in deep subseafloor sedimentary metagenomes.</title>
        <authorList>
            <person name="Kawai M."/>
            <person name="Futagami T."/>
            <person name="Toyoda A."/>
            <person name="Takaki Y."/>
            <person name="Nishi S."/>
            <person name="Hori S."/>
            <person name="Arai W."/>
            <person name="Tsubouchi T."/>
            <person name="Morono Y."/>
            <person name="Uchiyama I."/>
            <person name="Ito T."/>
            <person name="Fujiyama A."/>
            <person name="Inagaki F."/>
            <person name="Takami H."/>
        </authorList>
    </citation>
    <scope>NUCLEOTIDE SEQUENCE</scope>
    <source>
        <strain evidence="4">Expedition CK06-06</strain>
    </source>
</reference>
<sequence length="246" mass="27625">LRSELHCSLHDLRPRPTTIPLFSTVTGGSVEGPELGAAYWWSNMRQPVRFAAAIEALLEADHDLFLEISAHPVLVPSIATCTAAAKREATALPSLRREEPERAQLLGTLGKLYTSGHPIDWQRQYPEGGRLVRLPSYPWQRERCWHESDRGRRERLGTRRHPLLGNPLEAAYPAWHAELDTETLPYLADHRIQDTMVYPAAGYVEMALAAARESSGRQPYVVEDIALQRALFLSDGHPLAVQLVRS</sequence>
<evidence type="ECO:0000259" key="3">
    <source>
        <dbReference type="PROSITE" id="PS52019"/>
    </source>
</evidence>
<dbReference type="GO" id="GO:0005886">
    <property type="term" value="C:plasma membrane"/>
    <property type="evidence" value="ECO:0007669"/>
    <property type="project" value="TreeGrafter"/>
</dbReference>
<dbReference type="SMART" id="SM00826">
    <property type="entry name" value="PKS_DH"/>
    <property type="match status" value="1"/>
</dbReference>
<dbReference type="SUPFAM" id="SSF52151">
    <property type="entry name" value="FabD/lysophospholipase-like"/>
    <property type="match status" value="1"/>
</dbReference>
<keyword evidence="1" id="KW-0596">Phosphopantetheine</keyword>
<dbReference type="Pfam" id="PF21089">
    <property type="entry name" value="PKS_DH_N"/>
    <property type="match status" value="1"/>
</dbReference>